<dbReference type="InterPro" id="IPR051993">
    <property type="entry name" value="Glycosyltransferase_8"/>
</dbReference>
<keyword evidence="4" id="KW-0808">Transferase</keyword>
<dbReference type="EMBL" id="CAXKWB010107987">
    <property type="protein sequence ID" value="CAL4230369.1"/>
    <property type="molecule type" value="Genomic_DNA"/>
</dbReference>
<dbReference type="InterPro" id="IPR029044">
    <property type="entry name" value="Nucleotide-diphossugar_trans"/>
</dbReference>
<keyword evidence="14" id="KW-1185">Reference proteome</keyword>
<accession>A0AAV2SRM7</accession>
<dbReference type="AlphaFoldDB" id="A0AAV2SRM7"/>
<dbReference type="PANTHER" id="PTHR46012:SF2">
    <property type="entry name" value="IP22168P"/>
    <property type="match status" value="1"/>
</dbReference>
<evidence type="ECO:0000256" key="12">
    <source>
        <dbReference type="ARBA" id="ARBA00049181"/>
    </source>
</evidence>
<evidence type="ECO:0000256" key="3">
    <source>
        <dbReference type="ARBA" id="ARBA00022676"/>
    </source>
</evidence>
<dbReference type="Gene3D" id="3.90.550.10">
    <property type="entry name" value="Spore Coat Polysaccharide Biosynthesis Protein SpsA, Chain A"/>
    <property type="match status" value="1"/>
</dbReference>
<feature type="non-terminal residue" evidence="13">
    <location>
        <position position="112"/>
    </location>
</feature>
<dbReference type="GO" id="GO:0140563">
    <property type="term" value="F:UDP-D-xylose:beta-D-glucoside alpha-1,3-D-xylosyltransferase activity"/>
    <property type="evidence" value="ECO:0007669"/>
    <property type="project" value="UniProtKB-EC"/>
</dbReference>
<reference evidence="13 14" key="1">
    <citation type="submission" date="2024-05" db="EMBL/GenBank/DDBJ databases">
        <authorList>
            <person name="Wallberg A."/>
        </authorList>
    </citation>
    <scope>NUCLEOTIDE SEQUENCE [LARGE SCALE GENOMIC DNA]</scope>
</reference>
<evidence type="ECO:0000256" key="4">
    <source>
        <dbReference type="ARBA" id="ARBA00022679"/>
    </source>
</evidence>
<name>A0AAV2SRM7_MEGNR</name>
<evidence type="ECO:0000256" key="11">
    <source>
        <dbReference type="ARBA" id="ARBA00038854"/>
    </source>
</evidence>
<keyword evidence="8" id="KW-0472">Membrane</keyword>
<dbReference type="SUPFAM" id="SSF53448">
    <property type="entry name" value="Nucleotide-diphospho-sugar transferases"/>
    <property type="match status" value="1"/>
</dbReference>
<sequence length="112" mass="13196">RFHIVTWNTGESQEIIKKITGEWPDEYKSRLLFTYHNATYPPGAERGRKPCATLRLYFPEMFPEIDAVVYLDTDTIFLRNPEELWDEFNKFDANHIVGQGPTANYHRYNPGK</sequence>
<comment type="similarity">
    <text evidence="2">Belongs to the glycosyltransferase 8 family.</text>
</comment>
<evidence type="ECO:0000256" key="9">
    <source>
        <dbReference type="ARBA" id="ARBA00023180"/>
    </source>
</evidence>
<gene>
    <name evidence="13" type="ORF">MNOR_LOCUS39735</name>
</gene>
<feature type="non-terminal residue" evidence="13">
    <location>
        <position position="1"/>
    </location>
</feature>
<evidence type="ECO:0000256" key="8">
    <source>
        <dbReference type="ARBA" id="ARBA00023136"/>
    </source>
</evidence>
<evidence type="ECO:0000256" key="1">
    <source>
        <dbReference type="ARBA" id="ARBA00004606"/>
    </source>
</evidence>
<comment type="function">
    <text evidence="10">Glycosyltransferase which elongates the O-linked glucose attached to EGF-like repeats in the extracellular domain of Notch proteins by catalyzing the addition of xylose.</text>
</comment>
<evidence type="ECO:0000256" key="10">
    <source>
        <dbReference type="ARBA" id="ARBA00037301"/>
    </source>
</evidence>
<dbReference type="InterPro" id="IPR002495">
    <property type="entry name" value="Glyco_trans_8"/>
</dbReference>
<keyword evidence="7" id="KW-1133">Transmembrane helix</keyword>
<keyword evidence="6" id="KW-0735">Signal-anchor</keyword>
<evidence type="ECO:0000313" key="14">
    <source>
        <dbReference type="Proteomes" id="UP001497623"/>
    </source>
</evidence>
<keyword evidence="3" id="KW-0328">Glycosyltransferase</keyword>
<dbReference type="Pfam" id="PF01501">
    <property type="entry name" value="Glyco_transf_8"/>
    <property type="match status" value="1"/>
</dbReference>
<comment type="catalytic activity">
    <reaction evidence="12">
        <text>3-O-(beta-D-glucosyl)-L-seryl-[EGF-like domain protein] + UDP-alpha-D-xylose = 3-O-[alpha-D-xylosyl-(1-&gt;3)-beta-D-glucosyl]-L-seryl-[EGF-like domain protein] + UDP + H(+)</text>
        <dbReference type="Rhea" id="RHEA:56064"/>
        <dbReference type="Rhea" id="RHEA-COMP:14610"/>
        <dbReference type="Rhea" id="RHEA-COMP:14611"/>
        <dbReference type="ChEBI" id="CHEBI:15378"/>
        <dbReference type="ChEBI" id="CHEBI:57632"/>
        <dbReference type="ChEBI" id="CHEBI:58223"/>
        <dbReference type="ChEBI" id="CHEBI:140575"/>
        <dbReference type="ChEBI" id="CHEBI:140576"/>
        <dbReference type="EC" id="2.4.2.42"/>
    </reaction>
</comment>
<evidence type="ECO:0000313" key="13">
    <source>
        <dbReference type="EMBL" id="CAL4230369.1"/>
    </source>
</evidence>
<keyword evidence="5" id="KW-0812">Transmembrane</keyword>
<comment type="caution">
    <text evidence="13">The sequence shown here is derived from an EMBL/GenBank/DDBJ whole genome shotgun (WGS) entry which is preliminary data.</text>
</comment>
<evidence type="ECO:0000256" key="2">
    <source>
        <dbReference type="ARBA" id="ARBA00006351"/>
    </source>
</evidence>
<dbReference type="Proteomes" id="UP001497623">
    <property type="component" value="Unassembled WGS sequence"/>
</dbReference>
<keyword evidence="9" id="KW-0325">Glycoprotein</keyword>
<proteinExistence type="inferred from homology"/>
<dbReference type="EC" id="2.4.2.42" evidence="11"/>
<protein>
    <recommendedName>
        <fullName evidence="11">UDP-D-xylose:beta-D-glucoside alpha-1,3-D-xylosyltransferase</fullName>
        <ecNumber evidence="11">2.4.2.42</ecNumber>
    </recommendedName>
</protein>
<organism evidence="13 14">
    <name type="scientific">Meganyctiphanes norvegica</name>
    <name type="common">Northern krill</name>
    <name type="synonym">Thysanopoda norvegica</name>
    <dbReference type="NCBI Taxonomy" id="48144"/>
    <lineage>
        <taxon>Eukaryota</taxon>
        <taxon>Metazoa</taxon>
        <taxon>Ecdysozoa</taxon>
        <taxon>Arthropoda</taxon>
        <taxon>Crustacea</taxon>
        <taxon>Multicrustacea</taxon>
        <taxon>Malacostraca</taxon>
        <taxon>Eumalacostraca</taxon>
        <taxon>Eucarida</taxon>
        <taxon>Euphausiacea</taxon>
        <taxon>Euphausiidae</taxon>
        <taxon>Meganyctiphanes</taxon>
    </lineage>
</organism>
<dbReference type="PANTHER" id="PTHR46012">
    <property type="entry name" value="IP22168P"/>
    <property type="match status" value="1"/>
</dbReference>
<comment type="subcellular location">
    <subcellularLocation>
        <location evidence="1">Membrane</location>
        <topology evidence="1">Single-pass type II membrane protein</topology>
    </subcellularLocation>
</comment>
<evidence type="ECO:0000256" key="6">
    <source>
        <dbReference type="ARBA" id="ARBA00022968"/>
    </source>
</evidence>
<evidence type="ECO:0000256" key="5">
    <source>
        <dbReference type="ARBA" id="ARBA00022692"/>
    </source>
</evidence>
<dbReference type="GO" id="GO:0016266">
    <property type="term" value="P:protein O-linked glycosylation via N-acetyl-galactosamine"/>
    <property type="evidence" value="ECO:0007669"/>
    <property type="project" value="TreeGrafter"/>
</dbReference>
<evidence type="ECO:0000256" key="7">
    <source>
        <dbReference type="ARBA" id="ARBA00022989"/>
    </source>
</evidence>
<dbReference type="GO" id="GO:0016020">
    <property type="term" value="C:membrane"/>
    <property type="evidence" value="ECO:0007669"/>
    <property type="project" value="UniProtKB-SubCell"/>
</dbReference>